<dbReference type="EMBL" id="CP016076">
    <property type="protein sequence ID" value="APU14694.1"/>
    <property type="molecule type" value="Genomic_DNA"/>
</dbReference>
<evidence type="ECO:0000259" key="2">
    <source>
        <dbReference type="Pfam" id="PF09818"/>
    </source>
</evidence>
<dbReference type="Pfam" id="PF21117">
    <property type="entry name" value="MRB1590_C"/>
    <property type="match status" value="1"/>
</dbReference>
<feature type="domain" description="ATPase of the ABC class N-terminal" evidence="3">
    <location>
        <begin position="134"/>
        <end position="212"/>
    </location>
</feature>
<evidence type="ECO:0000259" key="4">
    <source>
        <dbReference type="Pfam" id="PF21117"/>
    </source>
</evidence>
<evidence type="ECO:0000256" key="1">
    <source>
        <dbReference type="SAM" id="MobiDB-lite"/>
    </source>
</evidence>
<name>A0AAC9LD60_9PSEU</name>
<dbReference type="AlphaFoldDB" id="A0AAC9LD60"/>
<evidence type="ECO:0000259" key="3">
    <source>
        <dbReference type="Pfam" id="PF20446"/>
    </source>
</evidence>
<dbReference type="PANTHER" id="PTHR38149">
    <property type="entry name" value="ATPASE"/>
    <property type="match status" value="1"/>
</dbReference>
<evidence type="ECO:0000313" key="6">
    <source>
        <dbReference type="Proteomes" id="UP000185511"/>
    </source>
</evidence>
<organism evidence="5 6">
    <name type="scientific">Actinoalloteichus fjordicus</name>
    <dbReference type="NCBI Taxonomy" id="1612552"/>
    <lineage>
        <taxon>Bacteria</taxon>
        <taxon>Bacillati</taxon>
        <taxon>Actinomycetota</taxon>
        <taxon>Actinomycetes</taxon>
        <taxon>Pseudonocardiales</taxon>
        <taxon>Pseudonocardiaceae</taxon>
        <taxon>Actinoalloteichus</taxon>
    </lineage>
</organism>
<dbReference type="SUPFAM" id="SSF52540">
    <property type="entry name" value="P-loop containing nucleoside triphosphate hydrolases"/>
    <property type="match status" value="1"/>
</dbReference>
<feature type="region of interest" description="Disordered" evidence="1">
    <location>
        <begin position="1"/>
        <end position="29"/>
    </location>
</feature>
<feature type="region of interest" description="Disordered" evidence="1">
    <location>
        <begin position="118"/>
        <end position="161"/>
    </location>
</feature>
<dbReference type="RefSeq" id="WP_075764461.1">
    <property type="nucleotide sequence ID" value="NZ_CP016076.1"/>
</dbReference>
<feature type="domain" description="MRB1590-like C-terminal" evidence="4">
    <location>
        <begin position="513"/>
        <end position="612"/>
    </location>
</feature>
<gene>
    <name evidence="5" type="ORF">UA74_13180</name>
</gene>
<dbReference type="Gene3D" id="3.40.50.300">
    <property type="entry name" value="P-loop containing nucleotide triphosphate hydrolases"/>
    <property type="match status" value="1"/>
</dbReference>
<dbReference type="Proteomes" id="UP000185511">
    <property type="component" value="Chromosome"/>
</dbReference>
<dbReference type="InterPro" id="IPR027417">
    <property type="entry name" value="P-loop_NTPase"/>
</dbReference>
<dbReference type="InterPro" id="IPR019195">
    <property type="entry name" value="ABC_ATPase_put"/>
</dbReference>
<protein>
    <submittedName>
        <fullName evidence="5">ATPase of the ABC class</fullName>
    </submittedName>
</protein>
<sequence length="618" mass="65196">MTRQYGRPSGRTSAGNRGRPRSRGAGGGDASALAALLDRLDGSGYPAYHDLHGDWKFPHFTLSVRRVQADPYAPPSRVEVRVSAEAAGLPAELWRTPAAARATSSHLLRRFASALGGSAQAGSPSEAAFSGRGRSQHAGLEGAGSRRSTRRTGPFAVDAGGPEILDRSAGRIVDGELTLRMALALPAHGRRIDGVTARRALIETLPAAVDAVRGARADLATARRFVASVEDSVALRELLPDLGLVAFVADGAILPRRSGVDDEPMPGALPFRAPESMTVRVRLPHRGEVTGLGVPEGVTVVVGGGYHGKSTLLRALERGVYDHAPGDGRELVVTRADAVKIRAEDGRAVTRVDVSAFLSHLPQGTATDDFSTADASGSTSQAASIVEALEAGSRALLIDEDTAATNIMIRDARMRALVAAEHEPLTPFVDVVRSLSREHRVSTVVVTGGSGDYLAVADRVIMMESYQPHEVTERARLLGGERTAAADRRFPPVRARIVRADSVVAATGTGRRRVRARGRDAVLLGEEEIDVRAVEQLVDQAQLVGVGLAMAALTTGGRLDGDRPMRAALDVLAAEIADRGFPALADDFAGDLAVPRMLEVAAALNRLRTLRVAGFVAD</sequence>
<dbReference type="KEGG" id="acad:UA74_13180"/>
<dbReference type="InterPro" id="IPR046834">
    <property type="entry name" value="ABC_ATPase_C"/>
</dbReference>
<dbReference type="InterPro" id="IPR049069">
    <property type="entry name" value="MRB1590-like_C"/>
</dbReference>
<reference evidence="6" key="1">
    <citation type="submission" date="2016-06" db="EMBL/GenBank/DDBJ databases">
        <title>Complete genome sequence of Actinoalloteichus fjordicus DSM 46855 (=ADI127-17), type strain of the new species Actinoalloteichus fjordicus.</title>
        <authorList>
            <person name="Ruckert C."/>
            <person name="Nouioui I."/>
            <person name="Willmese J."/>
            <person name="van Wezel G."/>
            <person name="Klenk H.-P."/>
            <person name="Kalinowski J."/>
            <person name="Zotchev S.B."/>
        </authorList>
    </citation>
    <scope>NUCLEOTIDE SEQUENCE [LARGE SCALE GENOMIC DNA]</scope>
    <source>
        <strain evidence="6">ADI127-7</strain>
    </source>
</reference>
<dbReference type="PANTHER" id="PTHR38149:SF1">
    <property type="entry name" value="ATPASE"/>
    <property type="match status" value="1"/>
</dbReference>
<dbReference type="Pfam" id="PF20446">
    <property type="entry name" value="ABC_N"/>
    <property type="match status" value="2"/>
</dbReference>
<evidence type="ECO:0000313" key="5">
    <source>
        <dbReference type="EMBL" id="APU14694.1"/>
    </source>
</evidence>
<dbReference type="Pfam" id="PF09818">
    <property type="entry name" value="ABC_ATPase"/>
    <property type="match status" value="1"/>
</dbReference>
<feature type="domain" description="ATPase of the ABC class N-terminal" evidence="3">
    <location>
        <begin position="32"/>
        <end position="119"/>
    </location>
</feature>
<proteinExistence type="predicted"/>
<feature type="domain" description="ATPase of the ABC class C-terminal" evidence="2">
    <location>
        <begin position="223"/>
        <end position="483"/>
    </location>
</feature>
<keyword evidence="6" id="KW-1185">Reference proteome</keyword>
<dbReference type="InterPro" id="IPR046833">
    <property type="entry name" value="ABC_N"/>
</dbReference>
<accession>A0AAC9LD60</accession>